<sequence length="71" mass="8551">MLREEPLSHVHIYALPAQSRQRSAFLSMKEKDKGVGEDRELIFYLEREIIPRITFRERYARCILSIRTISW</sequence>
<evidence type="ECO:0000313" key="2">
    <source>
        <dbReference type="Proteomes" id="UP000215335"/>
    </source>
</evidence>
<keyword evidence="2" id="KW-1185">Reference proteome</keyword>
<name>A0A232ENP6_9HYME</name>
<proteinExistence type="predicted"/>
<protein>
    <submittedName>
        <fullName evidence="1">Uncharacterized protein</fullName>
    </submittedName>
</protein>
<dbReference type="EMBL" id="NNAY01003118">
    <property type="protein sequence ID" value="OXU19951.1"/>
    <property type="molecule type" value="Genomic_DNA"/>
</dbReference>
<dbReference type="AlphaFoldDB" id="A0A232ENP6"/>
<dbReference type="Proteomes" id="UP000215335">
    <property type="component" value="Unassembled WGS sequence"/>
</dbReference>
<reference evidence="1 2" key="1">
    <citation type="journal article" date="2017" name="Curr. Biol.">
        <title>The Evolution of Venom by Co-option of Single-Copy Genes.</title>
        <authorList>
            <person name="Martinson E.O."/>
            <person name="Mrinalini"/>
            <person name="Kelkar Y.D."/>
            <person name="Chang C.H."/>
            <person name="Werren J.H."/>
        </authorList>
    </citation>
    <scope>NUCLEOTIDE SEQUENCE [LARGE SCALE GENOMIC DNA]</scope>
    <source>
        <strain evidence="1 2">Alberta</strain>
        <tissue evidence="1">Whole body</tissue>
    </source>
</reference>
<accession>A0A232ENP6</accession>
<gene>
    <name evidence="1" type="ORF">TSAR_010727</name>
</gene>
<evidence type="ECO:0000313" key="1">
    <source>
        <dbReference type="EMBL" id="OXU19951.1"/>
    </source>
</evidence>
<organism evidence="1 2">
    <name type="scientific">Trichomalopsis sarcophagae</name>
    <dbReference type="NCBI Taxonomy" id="543379"/>
    <lineage>
        <taxon>Eukaryota</taxon>
        <taxon>Metazoa</taxon>
        <taxon>Ecdysozoa</taxon>
        <taxon>Arthropoda</taxon>
        <taxon>Hexapoda</taxon>
        <taxon>Insecta</taxon>
        <taxon>Pterygota</taxon>
        <taxon>Neoptera</taxon>
        <taxon>Endopterygota</taxon>
        <taxon>Hymenoptera</taxon>
        <taxon>Apocrita</taxon>
        <taxon>Proctotrupomorpha</taxon>
        <taxon>Chalcidoidea</taxon>
        <taxon>Pteromalidae</taxon>
        <taxon>Pteromalinae</taxon>
        <taxon>Trichomalopsis</taxon>
    </lineage>
</organism>
<comment type="caution">
    <text evidence="1">The sequence shown here is derived from an EMBL/GenBank/DDBJ whole genome shotgun (WGS) entry which is preliminary data.</text>
</comment>